<name>A0A1W1EAY3_9ZZZZ</name>
<dbReference type="EMBL" id="FPIB01000028">
    <property type="protein sequence ID" value="SFV91088.1"/>
    <property type="molecule type" value="Genomic_DNA"/>
</dbReference>
<dbReference type="AlphaFoldDB" id="A0A1W1EAY3"/>
<proteinExistence type="predicted"/>
<gene>
    <name evidence="1" type="ORF">MNB_SV-4-140</name>
</gene>
<organism evidence="1">
    <name type="scientific">hydrothermal vent metagenome</name>
    <dbReference type="NCBI Taxonomy" id="652676"/>
    <lineage>
        <taxon>unclassified sequences</taxon>
        <taxon>metagenomes</taxon>
        <taxon>ecological metagenomes</taxon>
    </lineage>
</organism>
<evidence type="ECO:0000313" key="1">
    <source>
        <dbReference type="EMBL" id="SFV91088.1"/>
    </source>
</evidence>
<reference evidence="1" key="1">
    <citation type="submission" date="2016-10" db="EMBL/GenBank/DDBJ databases">
        <authorList>
            <person name="de Groot N.N."/>
        </authorList>
    </citation>
    <scope>NUCLEOTIDE SEQUENCE</scope>
</reference>
<protein>
    <submittedName>
        <fullName evidence="1">Uncharacterized protein</fullName>
    </submittedName>
</protein>
<accession>A0A1W1EAY3</accession>
<sequence>MDTVIHKDGKSSKNDTIDVAEYLKMQTALAKESLDVVSPYGAQFASPEIKEVVDTIVPEIRKAVGELEKFISEEVFKRGQGIVDAMSHYRGKEIEDLEIIHSSLNDHMSRLESRIGGIESSVRNIRNSRGGANRN</sequence>